<dbReference type="Proteomes" id="UP001560573">
    <property type="component" value="Unassembled WGS sequence"/>
</dbReference>
<protein>
    <recommendedName>
        <fullName evidence="3">SCP2 domain-containing protein</fullName>
    </recommendedName>
</protein>
<dbReference type="EMBL" id="JAULBC010000002">
    <property type="protein sequence ID" value="MEX6687179.1"/>
    <property type="molecule type" value="Genomic_DNA"/>
</dbReference>
<reference evidence="1 2" key="1">
    <citation type="submission" date="2023-07" db="EMBL/GenBank/DDBJ databases">
        <authorList>
            <person name="Lian W.-H."/>
        </authorList>
    </citation>
    <scope>NUCLEOTIDE SEQUENCE [LARGE SCALE GENOMIC DNA]</scope>
    <source>
        <strain evidence="1 2">SYSU DXS3180</strain>
    </source>
</reference>
<sequence>MEIEKYIPLWKKYLPVIRIQLKNSLQRNATLQLDKTEFEAAGDRDSAGYTFNLNIEKGEVTNKIRGTAVARDLHKVLIANSAINEFLKDKKVNINMGKDFILKLKASSM</sequence>
<comment type="caution">
    <text evidence="1">The sequence shown here is derived from an EMBL/GenBank/DDBJ whole genome shotgun (WGS) entry which is preliminary data.</text>
</comment>
<evidence type="ECO:0000313" key="1">
    <source>
        <dbReference type="EMBL" id="MEX6687179.1"/>
    </source>
</evidence>
<evidence type="ECO:0008006" key="3">
    <source>
        <dbReference type="Google" id="ProtNLM"/>
    </source>
</evidence>
<organism evidence="1 2">
    <name type="scientific">Danxiaibacter flavus</name>
    <dbReference type="NCBI Taxonomy" id="3049108"/>
    <lineage>
        <taxon>Bacteria</taxon>
        <taxon>Pseudomonadati</taxon>
        <taxon>Bacteroidota</taxon>
        <taxon>Chitinophagia</taxon>
        <taxon>Chitinophagales</taxon>
        <taxon>Chitinophagaceae</taxon>
        <taxon>Danxiaibacter</taxon>
    </lineage>
</organism>
<dbReference type="RefSeq" id="WP_369328583.1">
    <property type="nucleotide sequence ID" value="NZ_JAULBC010000002.1"/>
</dbReference>
<proteinExistence type="predicted"/>
<name>A0ABV3ZDB0_9BACT</name>
<gene>
    <name evidence="1" type="ORF">QTN47_06715</name>
</gene>
<evidence type="ECO:0000313" key="2">
    <source>
        <dbReference type="Proteomes" id="UP001560573"/>
    </source>
</evidence>
<accession>A0ABV3ZDB0</accession>
<keyword evidence="2" id="KW-1185">Reference proteome</keyword>